<protein>
    <submittedName>
        <fullName evidence="2">Uncharacterized protein</fullName>
    </submittedName>
</protein>
<evidence type="ECO:0000313" key="3">
    <source>
        <dbReference type="Proteomes" id="UP000001072"/>
    </source>
</evidence>
<feature type="compositionally biased region" description="Polar residues" evidence="1">
    <location>
        <begin position="175"/>
        <end position="185"/>
    </location>
</feature>
<dbReference type="EMBL" id="GL883146">
    <property type="protein sequence ID" value="EGG00540.1"/>
    <property type="molecule type" value="Genomic_DNA"/>
</dbReference>
<dbReference type="GeneID" id="18924496"/>
<feature type="region of interest" description="Disordered" evidence="1">
    <location>
        <begin position="147"/>
        <end position="258"/>
    </location>
</feature>
<feature type="region of interest" description="Disordered" evidence="1">
    <location>
        <begin position="350"/>
        <end position="370"/>
    </location>
</feature>
<dbReference type="Proteomes" id="UP000001072">
    <property type="component" value="Unassembled WGS sequence"/>
</dbReference>
<dbReference type="InParanoid" id="F4S494"/>
<gene>
    <name evidence="2" type="ORF">MELLADRAFT_111795</name>
</gene>
<reference evidence="3" key="1">
    <citation type="journal article" date="2011" name="Proc. Natl. Acad. Sci. U.S.A.">
        <title>Obligate biotrophy features unraveled by the genomic analysis of rust fungi.</title>
        <authorList>
            <person name="Duplessis S."/>
            <person name="Cuomo C.A."/>
            <person name="Lin Y.-C."/>
            <person name="Aerts A."/>
            <person name="Tisserant E."/>
            <person name="Veneault-Fourrey C."/>
            <person name="Joly D.L."/>
            <person name="Hacquard S."/>
            <person name="Amselem J."/>
            <person name="Cantarel B.L."/>
            <person name="Chiu R."/>
            <person name="Coutinho P.M."/>
            <person name="Feau N."/>
            <person name="Field M."/>
            <person name="Frey P."/>
            <person name="Gelhaye E."/>
            <person name="Goldberg J."/>
            <person name="Grabherr M.G."/>
            <person name="Kodira C.D."/>
            <person name="Kohler A."/>
            <person name="Kuees U."/>
            <person name="Lindquist E.A."/>
            <person name="Lucas S.M."/>
            <person name="Mago R."/>
            <person name="Mauceli E."/>
            <person name="Morin E."/>
            <person name="Murat C."/>
            <person name="Pangilinan J.L."/>
            <person name="Park R."/>
            <person name="Pearson M."/>
            <person name="Quesneville H."/>
            <person name="Rouhier N."/>
            <person name="Sakthikumar S."/>
            <person name="Salamov A.A."/>
            <person name="Schmutz J."/>
            <person name="Selles B."/>
            <person name="Shapiro H."/>
            <person name="Tanguay P."/>
            <person name="Tuskan G.A."/>
            <person name="Henrissat B."/>
            <person name="Van de Peer Y."/>
            <person name="Rouze P."/>
            <person name="Ellis J.G."/>
            <person name="Dodds P.N."/>
            <person name="Schein J.E."/>
            <person name="Zhong S."/>
            <person name="Hamelin R.C."/>
            <person name="Grigoriev I.V."/>
            <person name="Szabo L.J."/>
            <person name="Martin F."/>
        </authorList>
    </citation>
    <scope>NUCLEOTIDE SEQUENCE [LARGE SCALE GENOMIC DNA]</scope>
    <source>
        <strain evidence="3">98AG31 / pathotype 3-4-7</strain>
    </source>
</reference>
<proteinExistence type="predicted"/>
<organism evidence="3">
    <name type="scientific">Melampsora larici-populina (strain 98AG31 / pathotype 3-4-7)</name>
    <name type="common">Poplar leaf rust fungus</name>
    <dbReference type="NCBI Taxonomy" id="747676"/>
    <lineage>
        <taxon>Eukaryota</taxon>
        <taxon>Fungi</taxon>
        <taxon>Dikarya</taxon>
        <taxon>Basidiomycota</taxon>
        <taxon>Pucciniomycotina</taxon>
        <taxon>Pucciniomycetes</taxon>
        <taxon>Pucciniales</taxon>
        <taxon>Melampsoraceae</taxon>
        <taxon>Melampsora</taxon>
    </lineage>
</organism>
<dbReference type="HOGENOM" id="CLU_628629_0_0_1"/>
<keyword evidence="3" id="KW-1185">Reference proteome</keyword>
<dbReference type="AlphaFoldDB" id="F4S494"/>
<sequence length="436" mass="47983">MQFTSPPQYYCHPIITIQKAANKCCPAGPADAHQGDNSSTDEDLVEIMNYKIRSRCGLGHPDRPNPVDLAANFTDFADKMVANNLIKIENEPFASAFQSHYSSSEVADGFRSDRLARCAAEASKEIYKFRSRSPNPSLQNLVPEAANELQSLPPRRQSRLTSSQRFRDRDPVSPAVNQLQSLQPRHSSEYSALGARKKHHQSRLASANQTFLDPASGTANPPEPRSPFKAGKKRYHFAPYPPRSTREALSSSPSAAPRILRSQPPLLASALKDSSSEAETGIRRLQSSSLTHGFKSGSDHTIAISKPLSPIHDSISSTSETVVPEFIQRSTQKMPIPRVDLTFEGNVSSAAQTKRSSAGGKKENDIPTTSSCHCRLSTTRSILASGLGPLENLLENNMCNGYMYKETAHIFLRMFNEVRLVQDCVEHVHNCPNSVI</sequence>
<evidence type="ECO:0000256" key="1">
    <source>
        <dbReference type="SAM" id="MobiDB-lite"/>
    </source>
</evidence>
<dbReference type="VEuPathDB" id="FungiDB:MELLADRAFT_111795"/>
<dbReference type="RefSeq" id="XP_007416187.1">
    <property type="nucleotide sequence ID" value="XM_007416125.1"/>
</dbReference>
<accession>F4S494</accession>
<evidence type="ECO:0000313" key="2">
    <source>
        <dbReference type="EMBL" id="EGG00540.1"/>
    </source>
</evidence>
<dbReference type="OrthoDB" id="10627647at2759"/>
<dbReference type="KEGG" id="mlr:MELLADRAFT_111795"/>
<name>F4S494_MELLP</name>